<accession>Q0K8V6</accession>
<dbReference type="EMBL" id="AM260479">
    <property type="protein sequence ID" value="CAJ93565.1"/>
    <property type="molecule type" value="Genomic_DNA"/>
</dbReference>
<reference evidence="2 4" key="2">
    <citation type="submission" date="2019-04" db="EMBL/GenBank/DDBJ databases">
        <title>Long-read de novo sequencing of Cupriavidus necator H16.</title>
        <authorList>
            <person name="Little G.T."/>
            <person name="Ehsaan M."/>
            <person name="Arenas-Lopez C."/>
            <person name="Jawed K."/>
            <person name="Winzer K."/>
            <person name="Kovacs K."/>
            <person name="Malys N."/>
            <person name="Minton N.P."/>
        </authorList>
    </citation>
    <scope>NUCLEOTIDE SEQUENCE [LARGE SCALE GENOMIC DNA]</scope>
    <source>
        <strain evidence="2 4">H16</strain>
    </source>
</reference>
<dbReference type="Proteomes" id="UP000008210">
    <property type="component" value="Chromosome 1"/>
</dbReference>
<dbReference type="OrthoDB" id="9902168at2"/>
<dbReference type="Proteomes" id="UP000296079">
    <property type="component" value="Chromosome 1"/>
</dbReference>
<dbReference type="STRING" id="381666.H16_A2477"/>
<proteinExistence type="predicted"/>
<dbReference type="HOGENOM" id="CLU_2878335_0_0_4"/>
<dbReference type="AlphaFoldDB" id="Q0K8V6"/>
<sequence>MATKLTQYIMSERFQEDVGRGIEKAIAQAKAAGLPPAGDQVLATPKKRRATIVYLPPRPSRKE</sequence>
<name>Q0K8V6_CUPNH</name>
<dbReference type="EMBL" id="CP039287">
    <property type="protein sequence ID" value="QCC01362.1"/>
    <property type="molecule type" value="Genomic_DNA"/>
</dbReference>
<dbReference type="RefSeq" id="WP_011615676.1">
    <property type="nucleotide sequence ID" value="NC_008313.1"/>
</dbReference>
<evidence type="ECO:0000313" key="1">
    <source>
        <dbReference type="EMBL" id="CAJ93565.1"/>
    </source>
</evidence>
<evidence type="ECO:0000313" key="3">
    <source>
        <dbReference type="Proteomes" id="UP000008210"/>
    </source>
</evidence>
<organism evidence="1 3">
    <name type="scientific">Cupriavidus necator (strain ATCC 17699 / DSM 428 / KCTC 22496 / NCIMB 10442 / H16 / Stanier 337)</name>
    <name type="common">Ralstonia eutropha</name>
    <dbReference type="NCBI Taxonomy" id="381666"/>
    <lineage>
        <taxon>Bacteria</taxon>
        <taxon>Pseudomonadati</taxon>
        <taxon>Pseudomonadota</taxon>
        <taxon>Betaproteobacteria</taxon>
        <taxon>Burkholderiales</taxon>
        <taxon>Burkholderiaceae</taxon>
        <taxon>Cupriavidus</taxon>
    </lineage>
</organism>
<protein>
    <submittedName>
        <fullName evidence="1">Uncharacterized protein</fullName>
    </submittedName>
</protein>
<dbReference type="KEGG" id="reh:H16_A2477"/>
<evidence type="ECO:0000313" key="2">
    <source>
        <dbReference type="EMBL" id="QCC01362.1"/>
    </source>
</evidence>
<reference evidence="1 3" key="1">
    <citation type="journal article" date="2006" name="Nat. Biotechnol.">
        <title>Genome sequence of the bioplastic-producing 'Knallgas' bacterium Ralstonia eutropha H16.</title>
        <authorList>
            <person name="Pohlmann A."/>
            <person name="Fricke W.F."/>
            <person name="Reinecke F."/>
            <person name="Kusian B."/>
            <person name="Liesegang H."/>
            <person name="Cramm R."/>
            <person name="Eitinger T."/>
            <person name="Ewering C."/>
            <person name="Potter M."/>
            <person name="Schwartz E."/>
            <person name="Strittmatter A."/>
            <person name="Voss I."/>
            <person name="Gottschalk G."/>
            <person name="Steinbuechel A."/>
            <person name="Friedrich B."/>
            <person name="Bowien B."/>
        </authorList>
    </citation>
    <scope>NUCLEOTIDE SEQUENCE [LARGE SCALE GENOMIC DNA]</scope>
    <source>
        <strain evidence="3">ATCC 17699 / DSM 428 / KCTC 22496 / NCIMB 10442 / H16 / Stanier 337</strain>
        <strain evidence="1">H16</strain>
    </source>
</reference>
<evidence type="ECO:0000313" key="4">
    <source>
        <dbReference type="Proteomes" id="UP000296079"/>
    </source>
</evidence>
<keyword evidence="3" id="KW-1185">Reference proteome</keyword>
<gene>
    <name evidence="1" type="ordered locus">H16_A2477</name>
    <name evidence="2" type="ORF">E6A55_12710</name>
</gene>